<dbReference type="GeneID" id="93640687"/>
<dbReference type="HOGENOM" id="CLU_072573_8_1_9"/>
<dbReference type="RefSeq" id="WP_034654728.1">
    <property type="nucleotide sequence ID" value="NZ_BCVB01000013.1"/>
</dbReference>
<evidence type="ECO:0000259" key="1">
    <source>
        <dbReference type="SMART" id="SM00014"/>
    </source>
</evidence>
<dbReference type="AlphaFoldDB" id="A0A0B6AKQ5"/>
<dbReference type="PANTHER" id="PTHR14969:SF58">
    <property type="entry name" value="UNDECAPRENYL-DIPHOSPHATASE BCRC"/>
    <property type="match status" value="1"/>
</dbReference>
<proteinExistence type="predicted"/>
<dbReference type="Proteomes" id="UP000031829">
    <property type="component" value="Chromosome"/>
</dbReference>
<dbReference type="InterPro" id="IPR000326">
    <property type="entry name" value="PAP2/HPO"/>
</dbReference>
<gene>
    <name evidence="2" type="ORF">BG04_2616</name>
</gene>
<dbReference type="Pfam" id="PF01569">
    <property type="entry name" value="PAP2"/>
    <property type="match status" value="1"/>
</dbReference>
<feature type="domain" description="Phosphatidic acid phosphatase type 2/haloperoxidase" evidence="1">
    <location>
        <begin position="58"/>
        <end position="167"/>
    </location>
</feature>
<reference evidence="2 3" key="1">
    <citation type="journal article" date="2015" name="Genome Announc.">
        <title>Complete genome sequences for 35 biothreat assay-relevant bacillus species.</title>
        <authorList>
            <person name="Johnson S.L."/>
            <person name="Daligault H.E."/>
            <person name="Davenport K.W."/>
            <person name="Jaissle J."/>
            <person name="Frey K.G."/>
            <person name="Ladner J.T."/>
            <person name="Broomall S.M."/>
            <person name="Bishop-Lilly K.A."/>
            <person name="Bruce D.C."/>
            <person name="Gibbons H.S."/>
            <person name="Coyne S.R."/>
            <person name="Lo C.C."/>
            <person name="Meincke L."/>
            <person name="Munk A.C."/>
            <person name="Koroleva G.I."/>
            <person name="Rosenzweig C.N."/>
            <person name="Palacios G.F."/>
            <person name="Redden C.L."/>
            <person name="Minogue T.D."/>
            <person name="Chain P.S."/>
        </authorList>
    </citation>
    <scope>NUCLEOTIDE SEQUENCE [LARGE SCALE GENOMIC DNA]</scope>
    <source>
        <strain evidence="3">ATCC 14581 / DSM 32 / JCM 2506 / NBRC 15308 / NCIMB 9376 / NCTC 10342 / NRRL B-14308 / VKM B-512</strain>
    </source>
</reference>
<dbReference type="Gene3D" id="1.20.144.10">
    <property type="entry name" value="Phosphatidic acid phosphatase type 2/haloperoxidase"/>
    <property type="match status" value="1"/>
</dbReference>
<organism evidence="2 3">
    <name type="scientific">Priestia megaterium (strain ATCC 14581 / DSM 32 / CCUG 1817 / JCM 2506 / NBRC 15308 / NCIMB 9376 / NCTC 10342 / NRRL B-14308 / VKM B-512 / Ford 19)</name>
    <name type="common">Bacillus megaterium</name>
    <dbReference type="NCBI Taxonomy" id="1348623"/>
    <lineage>
        <taxon>Bacteria</taxon>
        <taxon>Bacillati</taxon>
        <taxon>Bacillota</taxon>
        <taxon>Bacilli</taxon>
        <taxon>Bacillales</taxon>
        <taxon>Bacillaceae</taxon>
        <taxon>Priestia</taxon>
    </lineage>
</organism>
<dbReference type="PANTHER" id="PTHR14969">
    <property type="entry name" value="SPHINGOSINE-1-PHOSPHATE PHOSPHOHYDROLASE"/>
    <property type="match status" value="1"/>
</dbReference>
<dbReference type="GO" id="GO:0005886">
    <property type="term" value="C:plasma membrane"/>
    <property type="evidence" value="ECO:0007669"/>
    <property type="project" value="InterPro"/>
</dbReference>
<dbReference type="InterPro" id="IPR036938">
    <property type="entry name" value="PAP2/HPO_sf"/>
</dbReference>
<dbReference type="InterPro" id="IPR033879">
    <property type="entry name" value="UPP_Pase"/>
</dbReference>
<dbReference type="GO" id="GO:0050380">
    <property type="term" value="F:undecaprenyl-diphosphatase activity"/>
    <property type="evidence" value="ECO:0007669"/>
    <property type="project" value="InterPro"/>
</dbReference>
<dbReference type="SUPFAM" id="SSF48317">
    <property type="entry name" value="Acid phosphatase/Vanadium-dependent haloperoxidase"/>
    <property type="match status" value="1"/>
</dbReference>
<accession>A0A0B6AKQ5</accession>
<name>A0A0B6AKQ5_PRIM2</name>
<protein>
    <submittedName>
        <fullName evidence="2">PAP2 superfamily protein</fullName>
    </submittedName>
</protein>
<evidence type="ECO:0000313" key="2">
    <source>
        <dbReference type="EMBL" id="AJI21188.1"/>
    </source>
</evidence>
<dbReference type="CDD" id="cd03385">
    <property type="entry name" value="PAP2_BcrC_like"/>
    <property type="match status" value="1"/>
</dbReference>
<dbReference type="EMBL" id="CP009920">
    <property type="protein sequence ID" value="AJI21188.1"/>
    <property type="molecule type" value="Genomic_DNA"/>
</dbReference>
<sequence>MLSAINSVDYTIFHAVNQYASHVKPLDSLMVFFADYAQYVLIVLLGLFLLINKNGSRVVAFQALCACATGVIINKVISLFAYRDRPFISHHVNQLIDHAANSSFPSDHATSALVITFTIWLHFKRSGRMWVVMGALIAFSRVWVGVHYPFDVLTGAVLGCVLALFIHYVIFNTKIMRAITNLSIFRKSAYDRQSQYY</sequence>
<dbReference type="SMART" id="SM00014">
    <property type="entry name" value="acidPPc"/>
    <property type="match status" value="1"/>
</dbReference>
<dbReference type="KEGG" id="bmeg:BG04_2616"/>
<evidence type="ECO:0000313" key="3">
    <source>
        <dbReference type="Proteomes" id="UP000031829"/>
    </source>
</evidence>